<dbReference type="InterPro" id="IPR035992">
    <property type="entry name" value="Ricin_B-like_lectins"/>
</dbReference>
<evidence type="ECO:0000256" key="1">
    <source>
        <dbReference type="ARBA" id="ARBA00012513"/>
    </source>
</evidence>
<dbReference type="PANTHER" id="PTHR43289:SF6">
    <property type="entry name" value="SERINE_THREONINE-PROTEIN KINASE NEKL-3"/>
    <property type="match status" value="1"/>
</dbReference>
<comment type="catalytic activity">
    <reaction evidence="8">
        <text>L-seryl-[protein] + ATP = O-phospho-L-seryl-[protein] + ADP + H(+)</text>
        <dbReference type="Rhea" id="RHEA:17989"/>
        <dbReference type="Rhea" id="RHEA-COMP:9863"/>
        <dbReference type="Rhea" id="RHEA-COMP:11604"/>
        <dbReference type="ChEBI" id="CHEBI:15378"/>
        <dbReference type="ChEBI" id="CHEBI:29999"/>
        <dbReference type="ChEBI" id="CHEBI:30616"/>
        <dbReference type="ChEBI" id="CHEBI:83421"/>
        <dbReference type="ChEBI" id="CHEBI:456216"/>
        <dbReference type="EC" id="2.7.11.1"/>
    </reaction>
</comment>
<dbReference type="PANTHER" id="PTHR43289">
    <property type="entry name" value="MITOGEN-ACTIVATED PROTEIN KINASE KINASE KINASE 20-RELATED"/>
    <property type="match status" value="1"/>
</dbReference>
<feature type="domain" description="Protein kinase" evidence="11">
    <location>
        <begin position="10"/>
        <end position="276"/>
    </location>
</feature>
<dbReference type="CDD" id="cd00161">
    <property type="entry name" value="beta-trefoil_Ricin-like"/>
    <property type="match status" value="1"/>
</dbReference>
<dbReference type="Gene3D" id="1.10.510.10">
    <property type="entry name" value="Transferase(Phosphotransferase) domain 1"/>
    <property type="match status" value="1"/>
</dbReference>
<organism evidence="12">
    <name type="scientific">Streptomyces sp. Y1</name>
    <dbReference type="NCBI Taxonomy" id="3238634"/>
    <lineage>
        <taxon>Bacteria</taxon>
        <taxon>Bacillati</taxon>
        <taxon>Actinomycetota</taxon>
        <taxon>Actinomycetes</taxon>
        <taxon>Kitasatosporales</taxon>
        <taxon>Streptomycetaceae</taxon>
        <taxon>Streptomyces</taxon>
    </lineage>
</organism>
<dbReference type="RefSeq" id="WP_369184999.1">
    <property type="nucleotide sequence ID" value="NZ_CP163445.1"/>
</dbReference>
<dbReference type="Gene3D" id="2.80.10.50">
    <property type="match status" value="1"/>
</dbReference>
<comment type="catalytic activity">
    <reaction evidence="7">
        <text>L-threonyl-[protein] + ATP = O-phospho-L-threonyl-[protein] + ADP + H(+)</text>
        <dbReference type="Rhea" id="RHEA:46608"/>
        <dbReference type="Rhea" id="RHEA-COMP:11060"/>
        <dbReference type="Rhea" id="RHEA-COMP:11605"/>
        <dbReference type="ChEBI" id="CHEBI:15378"/>
        <dbReference type="ChEBI" id="CHEBI:30013"/>
        <dbReference type="ChEBI" id="CHEBI:30616"/>
        <dbReference type="ChEBI" id="CHEBI:61977"/>
        <dbReference type="ChEBI" id="CHEBI:456216"/>
        <dbReference type="EC" id="2.7.11.1"/>
    </reaction>
</comment>
<dbReference type="GO" id="GO:0045717">
    <property type="term" value="P:negative regulation of fatty acid biosynthetic process"/>
    <property type="evidence" value="ECO:0007669"/>
    <property type="project" value="UniProtKB-ARBA"/>
</dbReference>
<dbReference type="InterPro" id="IPR000719">
    <property type="entry name" value="Prot_kinase_dom"/>
</dbReference>
<accession>A0AB39TUI5</accession>
<sequence>MQDTVLADRYRLVDWLGGGSMGDVWLAEDEVLGRRVAVKVVKPALLDESGFAERFHAEARVMAQLRHPGIVGVYDYGHSAADGRSSVGYLVMELIDGEPLSAVLERRGTLPVAEALRMALQVLEALQAAHRSGVVHRDIKPANLMVRGDQAGAGRTVIADFGIARPGCDARLTVPGMVLGTAAYQAPEQASSGTVTASADLYALGVVLYECLAGRLPFDGETALEVILKHLTEPVPPLPEGVPAPVGALVARAMAKEPGERWPDAATMAAAVRAALAPGAEGFGAASFGAASVGGGLASTAPDRPRTPARHARRPGYRVRTLAGVTALTLLCVGGAAGATVIRTDRDGVSDAAAVARPSADLLAPPLTASAAADHPLAGQPSAPAPTAAPTAGAGESPTPSPEPVPSGTAPDRPDASPQAPAAPLPPPATGVGPAPAPAPSSAAPAQPTPREQPSPTATATATQPATPTAKPKPQPPAQAKITSLGAALDNYYSKDVDGNGINTYIVNGSEAQNWRLEKVSEGNYYLRNGSTNYQRVLDLDVKTGKVQIWANPPGADNQIWSLVPVTDGAYQIVNHATKECLTSAGVGYWASVATCTPGREGQVWTFS</sequence>
<dbReference type="Gene3D" id="3.30.200.20">
    <property type="entry name" value="Phosphorylase Kinase, domain 1"/>
    <property type="match status" value="1"/>
</dbReference>
<evidence type="ECO:0000256" key="2">
    <source>
        <dbReference type="ARBA" id="ARBA00022527"/>
    </source>
</evidence>
<dbReference type="InterPro" id="IPR008271">
    <property type="entry name" value="Ser/Thr_kinase_AS"/>
</dbReference>
<dbReference type="Pfam" id="PF00069">
    <property type="entry name" value="Pkinase"/>
    <property type="match status" value="1"/>
</dbReference>
<feature type="compositionally biased region" description="Low complexity" evidence="10">
    <location>
        <begin position="373"/>
        <end position="398"/>
    </location>
</feature>
<dbReference type="EMBL" id="CP163445">
    <property type="protein sequence ID" value="XDQ82703.1"/>
    <property type="molecule type" value="Genomic_DNA"/>
</dbReference>
<evidence type="ECO:0000256" key="8">
    <source>
        <dbReference type="ARBA" id="ARBA00048679"/>
    </source>
</evidence>
<dbReference type="FunFam" id="1.10.510.10:FF:000021">
    <property type="entry name" value="Serine/threonine protein kinase"/>
    <property type="match status" value="1"/>
</dbReference>
<dbReference type="CDD" id="cd14014">
    <property type="entry name" value="STKc_PknB_like"/>
    <property type="match status" value="1"/>
</dbReference>
<keyword evidence="3" id="KW-0808">Transferase</keyword>
<name>A0AB39TUI5_9ACTN</name>
<evidence type="ECO:0000256" key="9">
    <source>
        <dbReference type="PROSITE-ProRule" id="PRU10141"/>
    </source>
</evidence>
<dbReference type="InterPro" id="IPR017441">
    <property type="entry name" value="Protein_kinase_ATP_BS"/>
</dbReference>
<dbReference type="PROSITE" id="PS50011">
    <property type="entry name" value="PROTEIN_KINASE_DOM"/>
    <property type="match status" value="1"/>
</dbReference>
<dbReference type="PROSITE" id="PS50231">
    <property type="entry name" value="RICIN_B_LECTIN"/>
    <property type="match status" value="1"/>
</dbReference>
<dbReference type="GO" id="GO:0004674">
    <property type="term" value="F:protein serine/threonine kinase activity"/>
    <property type="evidence" value="ECO:0007669"/>
    <property type="project" value="UniProtKB-KW"/>
</dbReference>
<dbReference type="InterPro" id="IPR011009">
    <property type="entry name" value="Kinase-like_dom_sf"/>
</dbReference>
<dbReference type="Pfam" id="PF00652">
    <property type="entry name" value="Ricin_B_lectin"/>
    <property type="match status" value="1"/>
</dbReference>
<feature type="compositionally biased region" description="Low complexity" evidence="10">
    <location>
        <begin position="454"/>
        <end position="470"/>
    </location>
</feature>
<keyword evidence="2 12" id="KW-0723">Serine/threonine-protein kinase</keyword>
<reference evidence="12" key="1">
    <citation type="submission" date="2024-07" db="EMBL/GenBank/DDBJ databases">
        <authorList>
            <person name="Yu S.T."/>
        </authorList>
    </citation>
    <scope>NUCLEOTIDE SEQUENCE</scope>
    <source>
        <strain evidence="12">Y1</strain>
    </source>
</reference>
<feature type="compositionally biased region" description="Pro residues" evidence="10">
    <location>
        <begin position="421"/>
        <end position="439"/>
    </location>
</feature>
<evidence type="ECO:0000259" key="11">
    <source>
        <dbReference type="PROSITE" id="PS50011"/>
    </source>
</evidence>
<dbReference type="SMART" id="SM00220">
    <property type="entry name" value="S_TKc"/>
    <property type="match status" value="1"/>
</dbReference>
<keyword evidence="5 12" id="KW-0418">Kinase</keyword>
<gene>
    <name evidence="12" type="ORF">AB2U05_31495</name>
</gene>
<keyword evidence="4 9" id="KW-0547">Nucleotide-binding</keyword>
<evidence type="ECO:0000256" key="3">
    <source>
        <dbReference type="ARBA" id="ARBA00022679"/>
    </source>
</evidence>
<dbReference type="FunFam" id="3.30.200.20:FF:000035">
    <property type="entry name" value="Serine/threonine protein kinase Stk1"/>
    <property type="match status" value="1"/>
</dbReference>
<dbReference type="SUPFAM" id="SSF50370">
    <property type="entry name" value="Ricin B-like lectins"/>
    <property type="match status" value="1"/>
</dbReference>
<dbReference type="PROSITE" id="PS00107">
    <property type="entry name" value="PROTEIN_KINASE_ATP"/>
    <property type="match status" value="1"/>
</dbReference>
<evidence type="ECO:0000256" key="4">
    <source>
        <dbReference type="ARBA" id="ARBA00022741"/>
    </source>
</evidence>
<dbReference type="InterPro" id="IPR000772">
    <property type="entry name" value="Ricin_B_lectin"/>
</dbReference>
<dbReference type="SMART" id="SM00458">
    <property type="entry name" value="RICIN"/>
    <property type="match status" value="1"/>
</dbReference>
<evidence type="ECO:0000313" key="12">
    <source>
        <dbReference type="EMBL" id="XDQ82703.1"/>
    </source>
</evidence>
<keyword evidence="6 9" id="KW-0067">ATP-binding</keyword>
<proteinExistence type="predicted"/>
<evidence type="ECO:0000256" key="10">
    <source>
        <dbReference type="SAM" id="MobiDB-lite"/>
    </source>
</evidence>
<feature type="region of interest" description="Disordered" evidence="10">
    <location>
        <begin position="373"/>
        <end position="480"/>
    </location>
</feature>
<protein>
    <recommendedName>
        <fullName evidence="1">non-specific serine/threonine protein kinase</fullName>
        <ecNumber evidence="1">2.7.11.1</ecNumber>
    </recommendedName>
</protein>
<evidence type="ECO:0000256" key="6">
    <source>
        <dbReference type="ARBA" id="ARBA00022840"/>
    </source>
</evidence>
<dbReference type="AlphaFoldDB" id="A0AB39TUI5"/>
<feature type="binding site" evidence="9">
    <location>
        <position position="39"/>
    </location>
    <ligand>
        <name>ATP</name>
        <dbReference type="ChEBI" id="CHEBI:30616"/>
    </ligand>
</feature>
<dbReference type="SUPFAM" id="SSF56112">
    <property type="entry name" value="Protein kinase-like (PK-like)"/>
    <property type="match status" value="1"/>
</dbReference>
<dbReference type="GO" id="GO:0005524">
    <property type="term" value="F:ATP binding"/>
    <property type="evidence" value="ECO:0007669"/>
    <property type="project" value="UniProtKB-UniRule"/>
</dbReference>
<evidence type="ECO:0000256" key="5">
    <source>
        <dbReference type="ARBA" id="ARBA00022777"/>
    </source>
</evidence>
<dbReference type="EC" id="2.7.11.1" evidence="1"/>
<evidence type="ECO:0000256" key="7">
    <source>
        <dbReference type="ARBA" id="ARBA00047899"/>
    </source>
</evidence>
<feature type="compositionally biased region" description="Low complexity" evidence="10">
    <location>
        <begin position="406"/>
        <end position="420"/>
    </location>
</feature>
<dbReference type="PROSITE" id="PS00108">
    <property type="entry name" value="PROTEIN_KINASE_ST"/>
    <property type="match status" value="1"/>
</dbReference>